<dbReference type="PROSITE" id="PS00572">
    <property type="entry name" value="GLYCOSYL_HYDROL_F1_1"/>
    <property type="match status" value="1"/>
</dbReference>
<dbReference type="GO" id="GO:0008706">
    <property type="term" value="F:6-phospho-beta-glucosidase activity"/>
    <property type="evidence" value="ECO:0007669"/>
    <property type="project" value="UniProtKB-EC"/>
</dbReference>
<reference evidence="6 7" key="1">
    <citation type="journal article" date="2021" name="Microorganisms">
        <title>Dual Inhibition of Salmonella enterica and Clostridium perfringens by New Probiotic Candidates Isolated from Chicken Intestinal Mucosa.</title>
        <authorList>
            <person name="Lone A."/>
            <person name="Mottawea W."/>
            <person name="Ait Chait Y."/>
            <person name="Hammami R."/>
        </authorList>
    </citation>
    <scope>NUCLEOTIDE SEQUENCE [LARGE SCALE GENOMIC DNA]</scope>
    <source>
        <strain evidence="6 7">A12</strain>
    </source>
</reference>
<dbReference type="InterPro" id="IPR018120">
    <property type="entry name" value="Glyco_hydro_1_AS"/>
</dbReference>
<organism evidence="6 7">
    <name type="scientific">Lactobacillus kitasatonis</name>
    <dbReference type="NCBI Taxonomy" id="237446"/>
    <lineage>
        <taxon>Bacteria</taxon>
        <taxon>Bacillati</taxon>
        <taxon>Bacillota</taxon>
        <taxon>Bacilli</taxon>
        <taxon>Lactobacillales</taxon>
        <taxon>Lactobacillaceae</taxon>
        <taxon>Lactobacillus</taxon>
    </lineage>
</organism>
<dbReference type="InterPro" id="IPR017853">
    <property type="entry name" value="GH"/>
</dbReference>
<keyword evidence="5 6" id="KW-0378">Hydrolase</keyword>
<keyword evidence="2 5" id="KW-0326">Glycosidase</keyword>
<dbReference type="NCBIfam" id="NF007154">
    <property type="entry name" value="PRK09589.1"/>
    <property type="match status" value="1"/>
</dbReference>
<dbReference type="InterPro" id="IPR001360">
    <property type="entry name" value="Glyco_hydro_1"/>
</dbReference>
<evidence type="ECO:0000256" key="4">
    <source>
        <dbReference type="RuleBase" id="RU003690"/>
    </source>
</evidence>
<dbReference type="Gene3D" id="3.20.20.80">
    <property type="entry name" value="Glycosidases"/>
    <property type="match status" value="1"/>
</dbReference>
<name>A0ABS1LUQ9_9LACO</name>
<dbReference type="PROSITE" id="PS00653">
    <property type="entry name" value="GLYCOSYL_HYDROL_F1_2"/>
    <property type="match status" value="1"/>
</dbReference>
<feature type="active site" description="Nucleophile" evidence="3">
    <location>
        <position position="376"/>
    </location>
</feature>
<evidence type="ECO:0000256" key="3">
    <source>
        <dbReference type="PROSITE-ProRule" id="PRU10055"/>
    </source>
</evidence>
<gene>
    <name evidence="6" type="ORF">JEM47_05260</name>
</gene>
<accession>A0ABS1LUQ9</accession>
<comment type="caution">
    <text evidence="6">The sequence shown here is derived from an EMBL/GenBank/DDBJ whole genome shotgun (WGS) entry which is preliminary data.</text>
</comment>
<dbReference type="PANTHER" id="PTHR10353:SF85">
    <property type="entry name" value="ARYL-PHOSPHO-BETA-D-GLUCOSIDASE BGLA"/>
    <property type="match status" value="1"/>
</dbReference>
<proteinExistence type="inferred from homology"/>
<dbReference type="EMBL" id="JAEHNR010000033">
    <property type="protein sequence ID" value="MBL1071900.1"/>
    <property type="molecule type" value="Genomic_DNA"/>
</dbReference>
<dbReference type="PANTHER" id="PTHR10353">
    <property type="entry name" value="GLYCOSYL HYDROLASE"/>
    <property type="match status" value="1"/>
</dbReference>
<evidence type="ECO:0000256" key="2">
    <source>
        <dbReference type="ARBA" id="ARBA00023295"/>
    </source>
</evidence>
<dbReference type="EC" id="3.2.1.86" evidence="6"/>
<sequence>MGSLRKDFLWGGAIAANQIEGAWNTDGKGESIADIVTDGAVNRPREITPSLQKDKYYPMHIASDFYHHYKEDIKLLSEMGFKCFRLSIGWSRIFPNGDDETPNEKGLEFYRKVFAECLKYNIKPVVTLSHFEMPYHLVEKYGGWRNRKVIDLFTKFAETCFLTYKDQVEYWMTFNEINNQTDYTNDLCMLSDSGILLYGLSDKEKEEAMYQAAHYELVASAKAVQIGHAINPNNKIGCMINMTPQYPATCNPKDIFQTQKAMQRRYWFADIQVNGSYPGHMEAYFHNNNLRPDITPEDKITLKHGTVDYIGLSYYNSNTIAYHDDNPSFKFSGSELNVKNKYLKQTQWGWPIDALGFRYSLNWLEDHYHKPLFVVENGIGAKDTVEKDGSIHDPYRIDYLREHIRALIEAVTEDGVDVIGYTPWGCIDLVSMGTGQMSKRYGFIYVDSNDKGVGSFRRRKKDSFYWYKQVIESNGSKL</sequence>
<keyword evidence="7" id="KW-1185">Reference proteome</keyword>
<dbReference type="SUPFAM" id="SSF51445">
    <property type="entry name" value="(Trans)glycosidases"/>
    <property type="match status" value="1"/>
</dbReference>
<dbReference type="PRINTS" id="PR00131">
    <property type="entry name" value="GLHYDRLASE1"/>
</dbReference>
<comment type="similarity">
    <text evidence="1 4">Belongs to the glycosyl hydrolase 1 family.</text>
</comment>
<evidence type="ECO:0000313" key="7">
    <source>
        <dbReference type="Proteomes" id="UP000640912"/>
    </source>
</evidence>
<evidence type="ECO:0000256" key="1">
    <source>
        <dbReference type="ARBA" id="ARBA00010838"/>
    </source>
</evidence>
<evidence type="ECO:0000313" key="6">
    <source>
        <dbReference type="EMBL" id="MBL1071900.1"/>
    </source>
</evidence>
<dbReference type="Proteomes" id="UP000640912">
    <property type="component" value="Unassembled WGS sequence"/>
</dbReference>
<evidence type="ECO:0000256" key="5">
    <source>
        <dbReference type="RuleBase" id="RU004468"/>
    </source>
</evidence>
<dbReference type="RefSeq" id="WP_202018063.1">
    <property type="nucleotide sequence ID" value="NZ_JAEHNR010000033.1"/>
</dbReference>
<protein>
    <submittedName>
        <fullName evidence="6">6-phospho-beta-glucosidase</fullName>
        <ecNumber evidence="6">3.2.1.86</ecNumber>
    </submittedName>
</protein>
<dbReference type="Pfam" id="PF00232">
    <property type="entry name" value="Glyco_hydro_1"/>
    <property type="match status" value="1"/>
</dbReference>
<dbReference type="InterPro" id="IPR033132">
    <property type="entry name" value="GH_1_N_CS"/>
</dbReference>